<name>A0A6C0AGS1_9ZZZZ</name>
<evidence type="ECO:0000256" key="3">
    <source>
        <dbReference type="ARBA" id="ARBA00022839"/>
    </source>
</evidence>
<dbReference type="InterPro" id="IPR036397">
    <property type="entry name" value="RNaseH_sf"/>
</dbReference>
<dbReference type="Gene3D" id="3.30.420.10">
    <property type="entry name" value="Ribonuclease H-like superfamily/Ribonuclease H"/>
    <property type="match status" value="1"/>
</dbReference>
<dbReference type="GO" id="GO:0008408">
    <property type="term" value="F:3'-5' exonuclease activity"/>
    <property type="evidence" value="ECO:0007669"/>
    <property type="project" value="TreeGrafter"/>
</dbReference>
<reference evidence="5" key="1">
    <citation type="journal article" date="2020" name="Nature">
        <title>Giant virus diversity and host interactions through global metagenomics.</title>
        <authorList>
            <person name="Schulz F."/>
            <person name="Roux S."/>
            <person name="Paez-Espino D."/>
            <person name="Jungbluth S."/>
            <person name="Walsh D.A."/>
            <person name="Denef V.J."/>
            <person name="McMahon K.D."/>
            <person name="Konstantinidis K.T."/>
            <person name="Eloe-Fadrosh E.A."/>
            <person name="Kyrpides N.C."/>
            <person name="Woyke T."/>
        </authorList>
    </citation>
    <scope>NUCLEOTIDE SEQUENCE</scope>
    <source>
        <strain evidence="5">GVMAG-S-1035118-87</strain>
    </source>
</reference>
<proteinExistence type="predicted"/>
<dbReference type="SMART" id="SM00479">
    <property type="entry name" value="EXOIII"/>
    <property type="match status" value="1"/>
</dbReference>
<keyword evidence="2" id="KW-0378">Hydrolase</keyword>
<dbReference type="AlphaFoldDB" id="A0A6C0AGS1"/>
<sequence length="191" mass="22235">MAVDTETTGLFNFKLPVEESTLEYFPYVVQFSWIVLDTMTYKSTEYDYYIHCPIQVPPESTNCHGITTRMAKVRGHSFAKTFAIFQECMKQCDLIVGHNLHYDITVLKAECLRNQIPFVLEKPTYCTMKSTTKLCGLGKYPRLGFLHQFLFQEEAANLHSSMIDVLVCVRCYMKLMHSIDLCEKVKKLRRF</sequence>
<dbReference type="CDD" id="cd06127">
    <property type="entry name" value="DEDDh"/>
    <property type="match status" value="1"/>
</dbReference>
<evidence type="ECO:0000313" key="5">
    <source>
        <dbReference type="EMBL" id="QHS79007.1"/>
    </source>
</evidence>
<dbReference type="InterPro" id="IPR012337">
    <property type="entry name" value="RNaseH-like_sf"/>
</dbReference>
<feature type="domain" description="Exonuclease" evidence="4">
    <location>
        <begin position="1"/>
        <end position="181"/>
    </location>
</feature>
<protein>
    <recommendedName>
        <fullName evidence="4">Exonuclease domain-containing protein</fullName>
    </recommendedName>
</protein>
<dbReference type="SUPFAM" id="SSF53098">
    <property type="entry name" value="Ribonuclease H-like"/>
    <property type="match status" value="1"/>
</dbReference>
<evidence type="ECO:0000259" key="4">
    <source>
        <dbReference type="SMART" id="SM00479"/>
    </source>
</evidence>
<dbReference type="PANTHER" id="PTHR30231">
    <property type="entry name" value="DNA POLYMERASE III SUBUNIT EPSILON"/>
    <property type="match status" value="1"/>
</dbReference>
<keyword evidence="1" id="KW-0540">Nuclease</keyword>
<accession>A0A6C0AGS1</accession>
<evidence type="ECO:0000256" key="1">
    <source>
        <dbReference type="ARBA" id="ARBA00022722"/>
    </source>
</evidence>
<dbReference type="EMBL" id="MN740625">
    <property type="protein sequence ID" value="QHS79007.1"/>
    <property type="molecule type" value="Genomic_DNA"/>
</dbReference>
<dbReference type="GO" id="GO:0003676">
    <property type="term" value="F:nucleic acid binding"/>
    <property type="evidence" value="ECO:0007669"/>
    <property type="project" value="InterPro"/>
</dbReference>
<dbReference type="PANTHER" id="PTHR30231:SF4">
    <property type="entry name" value="PROTEIN NEN2"/>
    <property type="match status" value="1"/>
</dbReference>
<dbReference type="Pfam" id="PF00929">
    <property type="entry name" value="RNase_T"/>
    <property type="match status" value="1"/>
</dbReference>
<organism evidence="5">
    <name type="scientific">viral metagenome</name>
    <dbReference type="NCBI Taxonomy" id="1070528"/>
    <lineage>
        <taxon>unclassified sequences</taxon>
        <taxon>metagenomes</taxon>
        <taxon>organismal metagenomes</taxon>
    </lineage>
</organism>
<dbReference type="InterPro" id="IPR013520">
    <property type="entry name" value="Ribonucl_H"/>
</dbReference>
<evidence type="ECO:0000256" key="2">
    <source>
        <dbReference type="ARBA" id="ARBA00022801"/>
    </source>
</evidence>
<keyword evidence="3" id="KW-0269">Exonuclease</keyword>